<feature type="compositionally biased region" description="Polar residues" evidence="10">
    <location>
        <begin position="1477"/>
        <end position="1489"/>
    </location>
</feature>
<dbReference type="PRINTS" id="PR01084">
    <property type="entry name" value="NAHEXCHNGR"/>
</dbReference>
<evidence type="ECO:0000256" key="3">
    <source>
        <dbReference type="ARBA" id="ARBA00022475"/>
    </source>
</evidence>
<feature type="transmembrane region" description="Helical" evidence="11">
    <location>
        <begin position="213"/>
        <end position="237"/>
    </location>
</feature>
<dbReference type="GO" id="GO:0015385">
    <property type="term" value="F:sodium:proton antiporter activity"/>
    <property type="evidence" value="ECO:0007669"/>
    <property type="project" value="InterPro"/>
</dbReference>
<feature type="domain" description="DH" evidence="14">
    <location>
        <begin position="2511"/>
        <end position="2688"/>
    </location>
</feature>
<dbReference type="Pfam" id="PF00621">
    <property type="entry name" value="RhoGEF"/>
    <property type="match status" value="1"/>
</dbReference>
<feature type="domain" description="PH" evidence="13">
    <location>
        <begin position="2700"/>
        <end position="2808"/>
    </location>
</feature>
<accession>A0AA88ISA8</accession>
<evidence type="ECO:0000256" key="11">
    <source>
        <dbReference type="SAM" id="Phobius"/>
    </source>
</evidence>
<dbReference type="SUPFAM" id="SSF48065">
    <property type="entry name" value="DBL homology domain (DH-domain)"/>
    <property type="match status" value="1"/>
</dbReference>
<feature type="region of interest" description="Disordered" evidence="10">
    <location>
        <begin position="1310"/>
        <end position="1335"/>
    </location>
</feature>
<comment type="subcellular location">
    <subcellularLocation>
        <location evidence="1">Cell membrane</location>
        <topology evidence="1">Multi-pass membrane protein</topology>
    </subcellularLocation>
</comment>
<feature type="region of interest" description="Disordered" evidence="10">
    <location>
        <begin position="2926"/>
        <end position="2982"/>
    </location>
</feature>
<dbReference type="InterPro" id="IPR011993">
    <property type="entry name" value="PH-like_dom_sf"/>
</dbReference>
<dbReference type="GO" id="GO:0006885">
    <property type="term" value="P:regulation of pH"/>
    <property type="evidence" value="ECO:0007669"/>
    <property type="project" value="InterPro"/>
</dbReference>
<feature type="compositionally biased region" description="Basic and acidic residues" evidence="10">
    <location>
        <begin position="1734"/>
        <end position="1748"/>
    </location>
</feature>
<keyword evidence="3" id="KW-1003">Cell membrane</keyword>
<comment type="caution">
    <text evidence="15">The sequence shown here is derived from an EMBL/GenBank/DDBJ whole genome shotgun (WGS) entry which is preliminary data.</text>
</comment>
<evidence type="ECO:0000256" key="9">
    <source>
        <dbReference type="RuleBase" id="RU003722"/>
    </source>
</evidence>
<feature type="region of interest" description="Disordered" evidence="10">
    <location>
        <begin position="2386"/>
        <end position="2424"/>
    </location>
</feature>
<feature type="compositionally biased region" description="Basic and acidic residues" evidence="10">
    <location>
        <begin position="1447"/>
        <end position="1474"/>
    </location>
</feature>
<dbReference type="NCBIfam" id="TIGR00840">
    <property type="entry name" value="b_cpa1"/>
    <property type="match status" value="1"/>
</dbReference>
<dbReference type="CDD" id="cd00170">
    <property type="entry name" value="SEC14"/>
    <property type="match status" value="1"/>
</dbReference>
<dbReference type="Gene3D" id="3.40.525.10">
    <property type="entry name" value="CRAL-TRIO lipid binding domain"/>
    <property type="match status" value="1"/>
</dbReference>
<evidence type="ECO:0000256" key="12">
    <source>
        <dbReference type="SAM" id="SignalP"/>
    </source>
</evidence>
<evidence type="ECO:0000313" key="15">
    <source>
        <dbReference type="EMBL" id="KAK2819850.1"/>
    </source>
</evidence>
<keyword evidence="5" id="KW-0344">Guanine-nucleotide releasing factor</keyword>
<dbReference type="CDD" id="cd13242">
    <property type="entry name" value="PH_puratrophin-1"/>
    <property type="match status" value="1"/>
</dbReference>
<evidence type="ECO:0000256" key="5">
    <source>
        <dbReference type="ARBA" id="ARBA00022658"/>
    </source>
</evidence>
<feature type="compositionally biased region" description="Basic and acidic residues" evidence="10">
    <location>
        <begin position="1572"/>
        <end position="1586"/>
    </location>
</feature>
<evidence type="ECO:0000256" key="2">
    <source>
        <dbReference type="ARBA" id="ARBA00022449"/>
    </source>
</evidence>
<feature type="transmembrane region" description="Helical" evidence="11">
    <location>
        <begin position="371"/>
        <end position="393"/>
    </location>
</feature>
<keyword evidence="7 11" id="KW-1133">Transmembrane helix</keyword>
<feature type="transmembrane region" description="Helical" evidence="11">
    <location>
        <begin position="405"/>
        <end position="425"/>
    </location>
</feature>
<dbReference type="InterPro" id="IPR004709">
    <property type="entry name" value="NaH_exchanger"/>
</dbReference>
<protein>
    <recommendedName>
        <fullName evidence="9">Sodium/hydrogen exchanger</fullName>
    </recommendedName>
</protein>
<dbReference type="SUPFAM" id="SSF50729">
    <property type="entry name" value="PH domain-like"/>
    <property type="match status" value="1"/>
</dbReference>
<feature type="compositionally biased region" description="Low complexity" evidence="10">
    <location>
        <begin position="26"/>
        <end position="38"/>
    </location>
</feature>
<dbReference type="Gene3D" id="6.10.140.1330">
    <property type="match status" value="1"/>
</dbReference>
<feature type="region of interest" description="Disordered" evidence="10">
    <location>
        <begin position="21"/>
        <end position="51"/>
    </location>
</feature>
<name>A0AA88ISA8_TACVA</name>
<feature type="region of interest" description="Disordered" evidence="10">
    <location>
        <begin position="2875"/>
        <end position="2899"/>
    </location>
</feature>
<dbReference type="InterPro" id="IPR036865">
    <property type="entry name" value="CRAL-TRIO_dom_sf"/>
</dbReference>
<dbReference type="InterPro" id="IPR052231">
    <property type="entry name" value="Rho_GEF_signaling-related"/>
</dbReference>
<keyword evidence="9" id="KW-0915">Sodium</keyword>
<dbReference type="PROSITE" id="PS50010">
    <property type="entry name" value="DH_2"/>
    <property type="match status" value="1"/>
</dbReference>
<evidence type="ECO:0000256" key="10">
    <source>
        <dbReference type="SAM" id="MobiDB-lite"/>
    </source>
</evidence>
<feature type="signal peptide" evidence="12">
    <location>
        <begin position="1"/>
        <end position="17"/>
    </location>
</feature>
<feature type="transmembrane region" description="Helical" evidence="11">
    <location>
        <begin position="445"/>
        <end position="465"/>
    </location>
</feature>
<feature type="compositionally biased region" description="Polar residues" evidence="10">
    <location>
        <begin position="2386"/>
        <end position="2401"/>
    </location>
</feature>
<keyword evidence="16" id="KW-1185">Reference proteome</keyword>
<dbReference type="Gene3D" id="2.30.29.30">
    <property type="entry name" value="Pleckstrin-homology domain (PH domain)/Phosphotyrosine-binding domain (PTB)"/>
    <property type="match status" value="1"/>
</dbReference>
<dbReference type="GO" id="GO:0005886">
    <property type="term" value="C:plasma membrane"/>
    <property type="evidence" value="ECO:0007669"/>
    <property type="project" value="UniProtKB-SubCell"/>
</dbReference>
<feature type="transmembrane region" description="Helical" evidence="11">
    <location>
        <begin position="472"/>
        <end position="491"/>
    </location>
</feature>
<feature type="region of interest" description="Disordered" evidence="10">
    <location>
        <begin position="1197"/>
        <end position="1232"/>
    </location>
</feature>
<dbReference type="SMART" id="SM00325">
    <property type="entry name" value="RhoGEF"/>
    <property type="match status" value="1"/>
</dbReference>
<dbReference type="InterPro" id="IPR001849">
    <property type="entry name" value="PH_domain"/>
</dbReference>
<keyword evidence="9" id="KW-0813">Transport</keyword>
<keyword evidence="4" id="KW-0597">Phosphoprotein</keyword>
<feature type="transmembrane region" description="Helical" evidence="11">
    <location>
        <begin position="288"/>
        <end position="313"/>
    </location>
</feature>
<dbReference type="InterPro" id="IPR055251">
    <property type="entry name" value="SOS1_NGEF_PH"/>
</dbReference>
<proteinExistence type="inferred from homology"/>
<keyword evidence="12" id="KW-0732">Signal</keyword>
<dbReference type="Gene3D" id="1.20.58.60">
    <property type="match status" value="1"/>
</dbReference>
<feature type="compositionally biased region" description="Low complexity" evidence="10">
    <location>
        <begin position="2402"/>
        <end position="2419"/>
    </location>
</feature>
<feature type="transmembrane region" description="Helical" evidence="11">
    <location>
        <begin position="179"/>
        <end position="201"/>
    </location>
</feature>
<dbReference type="SMART" id="SM00233">
    <property type="entry name" value="PH"/>
    <property type="match status" value="1"/>
</dbReference>
<feature type="chain" id="PRO_5041657175" description="Sodium/hydrogen exchanger" evidence="12">
    <location>
        <begin position="18"/>
        <end position="3008"/>
    </location>
</feature>
<dbReference type="SUPFAM" id="SSF52087">
    <property type="entry name" value="CRAL/TRIO domain"/>
    <property type="match status" value="1"/>
</dbReference>
<evidence type="ECO:0000256" key="8">
    <source>
        <dbReference type="ARBA" id="ARBA00023136"/>
    </source>
</evidence>
<evidence type="ECO:0000256" key="6">
    <source>
        <dbReference type="ARBA" id="ARBA00022692"/>
    </source>
</evidence>
<feature type="region of interest" description="Disordered" evidence="10">
    <location>
        <begin position="1730"/>
        <end position="1782"/>
    </location>
</feature>
<dbReference type="InterPro" id="IPR018410">
    <property type="entry name" value="Na/H_exchanger_3/5"/>
</dbReference>
<dbReference type="CDD" id="cd00160">
    <property type="entry name" value="RhoGEF"/>
    <property type="match status" value="1"/>
</dbReference>
<evidence type="ECO:0000259" key="14">
    <source>
        <dbReference type="PROSITE" id="PS50010"/>
    </source>
</evidence>
<evidence type="ECO:0000256" key="1">
    <source>
        <dbReference type="ARBA" id="ARBA00004651"/>
    </source>
</evidence>
<sequence>MLSLTVVLLLSAAAGDAATGRYTDGAAPSSTPALTTTAYRSGTEESAGRPGLALARSAEQPAPTTVHKEASHHHGGGYRIVQWEWSYVQTPYIIAIWLLLASVAKILFHLSQRFTTLVPESCMLILLGLVLGGVVLIASKKQLYQLDPGLFFLFLLPTIVGDAGYFMPARLFFDNLGAILMYAVVGTLWNAFCTGFCLYGVKQAGVIDDKVEAGLMEFLLFGALISAVDPVAVIAVFEEVHVNDMLFIIVFGESLVNDAVTVVLYKVYISFVEVGPGNVQTADYFKGVASFLIVSIGGTLVGLIFAVILAFITRFTKRVRIIEPLFVFLLVYLAYLTAELFSLSAILSMTFCGIGCNKYVEANISQKSRTAVKYTMKTLASIAETIIFIFLGISAVDKSKWAWDTGLVVCTLVFIFVFRAMGVVGQTWILNKFRLVPLEKIDQVVMSYGGLRGAVAFALVVLLDAEHVKAKDYFVATTIVVVFFTVMFQGLTIKPLVKWLKVPRSTNRKPTINEEIHERAFDHILAAVEDIAGLNGYHHWRDKWEQFDKNYLSKLLMRKSVYHKSELWEAYQKINIRDAISVIDQGGNVLTTARLSLPSMASRTSFPEMTNVTNYLRENGSGVCLDLQVIDTNPGAKVEEETETHHVLAGNLYKPRRRYQSHYSRHFMLAGDQERQDREVFQRNMRSRLESFKSTQYKRHKKDRSQKKRKGSDAKEQDAIEKPRRNVSWQDKDPVVVPLDSEEDKGEHSEPEKDEDIGITFVAQRGSETPKVQLKSDSAVQSPTAAPPSPTCEEKKLPWKEDVDSLPPCVSSEATKVIPIDLQEAWNQSISSLESLGSPPVIQEPKHPHVNNLSRLAAPMWPPTSGQFHFAGGKDEEDESAASQQQQEMQPLMLSKRLMPHSLPPSAALPSGKRRNPFLLIQICKRTNFKREEEKRRLLRDHLLETTIFIEETACEDSMTSPFLHSDSESLDSCIQNTLAALYPPFEATGGTVLCQVLDVVESSYRGDGLRYLIDFLIPAKHILQSIQQDACFPYCGFLFRHEGWPLCVHEKIIVQLSSLDRRVLQPGDFYLQVTASTKSPPRITLKCLSASGQHVEELEIPELAYISLFSMAWLDSINQERNVNGRVTLEHCLLSADNDIFRVPWEDVVQPEFISRPSKVSQMVMENGRVDDTEVKEGQEDSASESVHGILIDTSMAESAERGEPCKTVKPLPALEQDSSGRSSAADDSEGEYVELADITLPRFSPQKGSLTQSISMNYRNLHKPRTTGTERPRANALESSVKSDRCPQSMVCAMLIEENLTGPFLHQMPGGLHSKRQEEKECEPTSSKGTAPSDVMLEHEPVTECVPEQLDCINTALCDLEKNNTMHINSECLNHCLAPEPDSDQPTLSICTTDLEAAAMDKQRFVSRVEMDSNLSDYATSTPNAELLEASASVETQKEVQIEVEASKEVQTESKQEDPKDRPASRPTESENRACGSQCSSESNLDSCDTEEGRPGSASPQGQQVDWAIVSVQPAEGHVTAILPGHKRTEPCEKKESQNRNKGYVDAEMELPRDEAEEEQVNKRQYVNEGDSRTGEKESGRGTENEANIEGVVVDMVEKTKTSQTGLFNSTPKSGTIVSTSPGQETGSPLGTEERKEIQEIQKKEFEELEKDESMQIVSKGTEDVGIKGCPLIENELTMGIKTASQVFQNLPVMSDVPVANDSTPSEQMSIHTSDALAEGVNMIKVEEEEVNDRQEERIEEQRPQDEPVSPVNSMQLEAGAESQHHHHHHHQQEQEKDLMRAEDPSLCPVLVTPPSGKIHTVDSPVRPHDPPPAFPSQAVRNQPLLIEAHNINSDILCSGVLCLPGTRDKSGHALVTVTTRNTAWLNPNCNSSELVRIMVYFYTILRKEVQALGLTVLVDARRCSPVPALFKAFAVLQESMPGCIHTVFVLADRDLALRIEKPSAVQVELLTSLKSLHKHIEVSQLPTEFDGTFPFSHSSWICFRTRVEQLTSHCEDSINLLQSTISSLESTVLPPTAEEAQVLLHKYKELMRSILEDSRLVRLQLEGGAALSRLRKEDTSVSLTEDYRDAVEDVGSLYNQVDELVHKLVMLSNKCTQELEFIMEFKSLEEGFREVSQWINEVGESRLQTLGELEDSLEQLRHKQSLFRDFYIAAYDHCKSGEALLKRLERWEDISSTELQVYEIKVRSFWVHLHEFSQRVEDTKEKIDKTVRLYEFFDKAYGWALEGMRHLACVSMENCSTPEKCQGVMACLENYRSQHVAIPDAHFQEMKDLAVELKSDQGLKQWKFAWSKCQETKQMFEKKLEAVLRARNLGQGASNPRGPQERSSSLSFSCRKAFGSVRTRDRLSSTPCSPVGTRSAAHDSLRTPIGSLCHTENLIPHSTPCNSHRLTRSTSTDESPYASYSSSCSASPALSSVGDTKRRVLRKTQSFDAAGSEVGTRYGTCQRTLSEPARRGHMGVFIKGLEVSSTEGTDRSYNSRLALAHTWASQDAQPTGSPVPEPRAKGSKLRHIVDEMVTTEREYVRSLRYIIDHYFPEMERPDLPQDLRGKRSVIFGNLEKLVDFHSQYFLKELESCCNHPLRVSHCFLRHQDQFGLYALYSKNKPKSDSLLASHGNSFFRHKQLELEDKMDLASYLLKPIQRMSKYALLLKDLIKEVSEAQEQELSYLRAAAEMVKFQLRHGNDLLAMDAIRDCDVNLKEQGQLVRQDEFTIWYGRKKCQRHVFLFEDLVLFSKPKRIEGGLDVYIYKHSFKTADVGMTETSGENGLRFEIWFRRRTSKNQTYILQAATSDIKQAWTSDIARILWQQATRNKEIRMQEMVSMGVGNKPFLDIKPSDAAINDRAIDYIMKGRGARTRASIAVSLFDHSNPFKRAPVSAPVNGTPGPNGPPSSTLLGPLNLHMYSSQSLLPGERPLIGPCIEEDELEHETSSQPSMTTESSGSSSHCLSGSGSSGSDSGCVSSHLPEALSEEPGSPCDSSCFTSEHKSSFNSQYISAKGDQLLLFNV</sequence>
<keyword evidence="9" id="KW-0739">Sodium transport</keyword>
<dbReference type="InterPro" id="IPR000219">
    <property type="entry name" value="DH_dom"/>
</dbReference>
<feature type="compositionally biased region" description="Basic and acidic residues" evidence="10">
    <location>
        <begin position="711"/>
        <end position="734"/>
    </location>
</feature>
<dbReference type="InterPro" id="IPR006153">
    <property type="entry name" value="Cation/H_exchanger_TM"/>
</dbReference>
<feature type="compositionally biased region" description="Basic residues" evidence="10">
    <location>
        <begin position="696"/>
        <end position="710"/>
    </location>
</feature>
<keyword evidence="2 9" id="KW-0050">Antiport</keyword>
<evidence type="ECO:0000313" key="16">
    <source>
        <dbReference type="Proteomes" id="UP001187315"/>
    </source>
</evidence>
<dbReference type="PROSITE" id="PS50003">
    <property type="entry name" value="PH_DOMAIN"/>
    <property type="match status" value="1"/>
</dbReference>
<dbReference type="InterPro" id="IPR035899">
    <property type="entry name" value="DBL_dom_sf"/>
</dbReference>
<keyword evidence="9" id="KW-0406">Ion transport</keyword>
<feature type="region of interest" description="Disordered" evidence="10">
    <location>
        <begin position="1447"/>
        <end position="1505"/>
    </location>
</feature>
<dbReference type="EMBL" id="JAVHJS010000023">
    <property type="protein sequence ID" value="KAK2819850.1"/>
    <property type="molecule type" value="Genomic_DNA"/>
</dbReference>
<dbReference type="GO" id="GO:0005085">
    <property type="term" value="F:guanyl-nucleotide exchange factor activity"/>
    <property type="evidence" value="ECO:0007669"/>
    <property type="project" value="UniProtKB-KW"/>
</dbReference>
<feature type="compositionally biased region" description="Polar residues" evidence="10">
    <location>
        <begin position="775"/>
        <end position="784"/>
    </location>
</feature>
<evidence type="ECO:0000256" key="7">
    <source>
        <dbReference type="ARBA" id="ARBA00022989"/>
    </source>
</evidence>
<evidence type="ECO:0000256" key="4">
    <source>
        <dbReference type="ARBA" id="ARBA00022553"/>
    </source>
</evidence>
<feature type="region of interest" description="Disordered" evidence="10">
    <location>
        <begin position="686"/>
        <end position="795"/>
    </location>
</feature>
<dbReference type="InterPro" id="IPR001251">
    <property type="entry name" value="CRAL-TRIO_dom"/>
</dbReference>
<feature type="compositionally biased region" description="Basic and acidic residues" evidence="10">
    <location>
        <begin position="1529"/>
        <end position="1556"/>
    </location>
</feature>
<dbReference type="PANTHER" id="PTHR45845:SF4">
    <property type="entry name" value="PLECKSTRIN HOMOLOGY DOMAIN CONTAINING, FAMILY G (WITH RHOGEF DOMAIN) MEMBER 4"/>
    <property type="match status" value="1"/>
</dbReference>
<organism evidence="15 16">
    <name type="scientific">Tachysurus vachellii</name>
    <name type="common">Darkbarbel catfish</name>
    <name type="synonym">Pelteobagrus vachellii</name>
    <dbReference type="NCBI Taxonomy" id="175792"/>
    <lineage>
        <taxon>Eukaryota</taxon>
        <taxon>Metazoa</taxon>
        <taxon>Chordata</taxon>
        <taxon>Craniata</taxon>
        <taxon>Vertebrata</taxon>
        <taxon>Euteleostomi</taxon>
        <taxon>Actinopterygii</taxon>
        <taxon>Neopterygii</taxon>
        <taxon>Teleostei</taxon>
        <taxon>Ostariophysi</taxon>
        <taxon>Siluriformes</taxon>
        <taxon>Bagridae</taxon>
        <taxon>Tachysurus</taxon>
    </lineage>
</organism>
<feature type="compositionally biased region" description="Polar residues" evidence="10">
    <location>
        <begin position="1607"/>
        <end position="1631"/>
    </location>
</feature>
<feature type="region of interest" description="Disordered" evidence="10">
    <location>
        <begin position="1524"/>
        <end position="1589"/>
    </location>
</feature>
<dbReference type="PANTHER" id="PTHR45845">
    <property type="entry name" value="RHO GUANINE NUCLEOTIDE EXCHANGE FACTOR-RELATED"/>
    <property type="match status" value="1"/>
</dbReference>
<evidence type="ECO:0000259" key="13">
    <source>
        <dbReference type="PROSITE" id="PS50003"/>
    </source>
</evidence>
<reference evidence="15" key="1">
    <citation type="submission" date="2023-08" db="EMBL/GenBank/DDBJ databases">
        <title>Pelteobagrus vachellii genome.</title>
        <authorList>
            <person name="Liu H."/>
        </authorList>
    </citation>
    <scope>NUCLEOTIDE SEQUENCE</scope>
    <source>
        <strain evidence="15">PRFRI_2022a</strain>
        <tissue evidence="15">Muscle</tissue>
    </source>
</reference>
<dbReference type="Pfam" id="PF22697">
    <property type="entry name" value="SOS1_NGEF_PH"/>
    <property type="match status" value="1"/>
</dbReference>
<dbReference type="PRINTS" id="PR01087">
    <property type="entry name" value="NAHEXCHNGR3"/>
</dbReference>
<feature type="transmembrane region" description="Helical" evidence="11">
    <location>
        <begin position="150"/>
        <end position="167"/>
    </location>
</feature>
<comment type="similarity">
    <text evidence="9">Belongs to the monovalent cation:proton antiporter 1 (CPA1) transporter (TC 2.A.36) family.</text>
</comment>
<feature type="transmembrane region" description="Helical" evidence="11">
    <location>
        <begin position="325"/>
        <end position="351"/>
    </location>
</feature>
<feature type="region of interest" description="Disordered" evidence="10">
    <location>
        <begin position="1607"/>
        <end position="1635"/>
    </location>
</feature>
<dbReference type="Proteomes" id="UP001187315">
    <property type="component" value="Unassembled WGS sequence"/>
</dbReference>
<dbReference type="Pfam" id="PF00999">
    <property type="entry name" value="Na_H_Exchanger"/>
    <property type="match status" value="1"/>
</dbReference>
<keyword evidence="8 11" id="KW-0472">Membrane</keyword>
<keyword evidence="6 9" id="KW-0812">Transmembrane</keyword>
<dbReference type="Gene3D" id="1.20.900.10">
    <property type="entry name" value="Dbl homology (DH) domain"/>
    <property type="match status" value="1"/>
</dbReference>
<feature type="transmembrane region" description="Helical" evidence="11">
    <location>
        <begin position="117"/>
        <end position="138"/>
    </location>
</feature>
<dbReference type="FunFam" id="2.30.29.30:FF:000078">
    <property type="entry name" value="Guanine nucleotide exchange factor DBS"/>
    <property type="match status" value="1"/>
</dbReference>
<feature type="compositionally biased region" description="Low complexity" evidence="10">
    <location>
        <begin position="2932"/>
        <end position="2964"/>
    </location>
</feature>
<gene>
    <name evidence="15" type="ORF">Q7C36_021496</name>
</gene>
<feature type="region of interest" description="Disordered" evidence="10">
    <location>
        <begin position="2491"/>
        <end position="2510"/>
    </location>
</feature>